<dbReference type="EMBL" id="SNRY01001857">
    <property type="protein sequence ID" value="KAA6328211.1"/>
    <property type="molecule type" value="Genomic_DNA"/>
</dbReference>
<accession>A0A5J4R559</accession>
<protein>
    <submittedName>
        <fullName evidence="1">Uncharacterized protein</fullName>
    </submittedName>
</protein>
<dbReference type="InterPro" id="IPR046558">
    <property type="entry name" value="DUF6712"/>
</dbReference>
<comment type="caution">
    <text evidence="1">The sequence shown here is derived from an EMBL/GenBank/DDBJ whole genome shotgun (WGS) entry which is preliminary data.</text>
</comment>
<dbReference type="AlphaFoldDB" id="A0A5J4R559"/>
<sequence>MLFNKDNNGTDEIRSLTGSYYRNNDFQKIASEIEAAGEELSTLVSKEVFQKAEAAYEADSEDETDMQLISKLQRPIALLAAMNLYRKNDLSHEDDGRKFKIDPENEKLPWEWQLDRDDELQLEGYYKAVDALIRFLNESDIQEWKETATYKELQTLLIRSGAEFDKHFPIDKSERTFLLLVPFLREVQMLHIKRAYGEGWDDLLDNADGINSDARFAACKAASLLAMSLALERLQLSLIPGGVVRRYLAENGASKASPARLSDIRQVAGWMSEDGKTWINEMKQARNSGEVQYNLLPHNCRTNKFFRT</sequence>
<reference evidence="1" key="1">
    <citation type="submission" date="2019-03" db="EMBL/GenBank/DDBJ databases">
        <title>Single cell metagenomics reveals metabolic interactions within the superorganism composed of flagellate Streblomastix strix and complex community of Bacteroidetes bacteria on its surface.</title>
        <authorList>
            <person name="Treitli S.C."/>
            <person name="Kolisko M."/>
            <person name="Husnik F."/>
            <person name="Keeling P."/>
            <person name="Hampl V."/>
        </authorList>
    </citation>
    <scope>NUCLEOTIDE SEQUENCE</scope>
    <source>
        <strain evidence="1">STM</strain>
    </source>
</reference>
<proteinExistence type="predicted"/>
<gene>
    <name evidence="1" type="ORF">EZS27_022868</name>
</gene>
<dbReference type="Pfam" id="PF20459">
    <property type="entry name" value="DUF6712"/>
    <property type="match status" value="2"/>
</dbReference>
<name>A0A5J4R559_9ZZZZ</name>
<organism evidence="1">
    <name type="scientific">termite gut metagenome</name>
    <dbReference type="NCBI Taxonomy" id="433724"/>
    <lineage>
        <taxon>unclassified sequences</taxon>
        <taxon>metagenomes</taxon>
        <taxon>organismal metagenomes</taxon>
    </lineage>
</organism>
<evidence type="ECO:0000313" key="1">
    <source>
        <dbReference type="EMBL" id="KAA6328211.1"/>
    </source>
</evidence>